<evidence type="ECO:0000256" key="1">
    <source>
        <dbReference type="SAM" id="Coils"/>
    </source>
</evidence>
<proteinExistence type="predicted"/>
<evidence type="ECO:0000313" key="2">
    <source>
        <dbReference type="EMBL" id="KAJ7393892.1"/>
    </source>
</evidence>
<reference evidence="2" key="1">
    <citation type="submission" date="2023-01" db="EMBL/GenBank/DDBJ databases">
        <title>Genome assembly of the deep-sea coral Lophelia pertusa.</title>
        <authorList>
            <person name="Herrera S."/>
            <person name="Cordes E."/>
        </authorList>
    </citation>
    <scope>NUCLEOTIDE SEQUENCE</scope>
    <source>
        <strain evidence="2">USNM1676648</strain>
        <tissue evidence="2">Polyp</tissue>
    </source>
</reference>
<sequence length="196" mass="22574">MKDQLPRFLLPTADMKKAIDRNSKQDKDLSHLLKQLEKEKKMALEQLTKKQDAFKKQVIKKQASLSQKFKLQFFELENKRIEESHLNFKTSREIASPLSLENASNSSKNIKQQQEDETAIHDDNHVEMFPARQTVANKPYNKSPADKTAQSGIRRHSAFAVASLDSSRLLQRRVTVQNVMEPALMGHVLKQNHQDL</sequence>
<keyword evidence="1" id="KW-0175">Coiled coil</keyword>
<gene>
    <name evidence="2" type="ORF">OS493_003559</name>
</gene>
<accession>A0A9X0A5S1</accession>
<evidence type="ECO:0000313" key="3">
    <source>
        <dbReference type="Proteomes" id="UP001163046"/>
    </source>
</evidence>
<dbReference type="EMBL" id="MU825397">
    <property type="protein sequence ID" value="KAJ7393892.1"/>
    <property type="molecule type" value="Genomic_DNA"/>
</dbReference>
<protein>
    <submittedName>
        <fullName evidence="2">Uncharacterized protein</fullName>
    </submittedName>
</protein>
<dbReference type="OrthoDB" id="6015232at2759"/>
<keyword evidence="3" id="KW-1185">Reference proteome</keyword>
<dbReference type="Proteomes" id="UP001163046">
    <property type="component" value="Unassembled WGS sequence"/>
</dbReference>
<name>A0A9X0A5S1_9CNID</name>
<feature type="coiled-coil region" evidence="1">
    <location>
        <begin position="26"/>
        <end position="53"/>
    </location>
</feature>
<organism evidence="2 3">
    <name type="scientific">Desmophyllum pertusum</name>
    <dbReference type="NCBI Taxonomy" id="174260"/>
    <lineage>
        <taxon>Eukaryota</taxon>
        <taxon>Metazoa</taxon>
        <taxon>Cnidaria</taxon>
        <taxon>Anthozoa</taxon>
        <taxon>Hexacorallia</taxon>
        <taxon>Scleractinia</taxon>
        <taxon>Caryophylliina</taxon>
        <taxon>Caryophylliidae</taxon>
        <taxon>Desmophyllum</taxon>
    </lineage>
</organism>
<dbReference type="AlphaFoldDB" id="A0A9X0A5S1"/>
<comment type="caution">
    <text evidence="2">The sequence shown here is derived from an EMBL/GenBank/DDBJ whole genome shotgun (WGS) entry which is preliminary data.</text>
</comment>